<keyword evidence="2 3" id="KW-0808">Transferase</keyword>
<evidence type="ECO:0000256" key="3">
    <source>
        <dbReference type="PIRNR" id="PIRNR000858"/>
    </source>
</evidence>
<comment type="caution">
    <text evidence="5">The sequence shown here is derived from an EMBL/GenBank/DDBJ whole genome shotgun (WGS) entry which is preliminary data.</text>
</comment>
<protein>
    <submittedName>
        <fullName evidence="5">Caffeate CoA-transferase</fullName>
        <ecNumber evidence="5">2.8.3.23</ecNumber>
    </submittedName>
</protein>
<organism evidence="5 6">
    <name type="scientific">Pelotomaculum propionicicum</name>
    <dbReference type="NCBI Taxonomy" id="258475"/>
    <lineage>
        <taxon>Bacteria</taxon>
        <taxon>Bacillati</taxon>
        <taxon>Bacillota</taxon>
        <taxon>Clostridia</taxon>
        <taxon>Eubacteriales</taxon>
        <taxon>Desulfotomaculaceae</taxon>
        <taxon>Pelotomaculum</taxon>
    </lineage>
</organism>
<dbReference type="PANTHER" id="PTHR43293:SF1">
    <property type="entry name" value="ACETATE COA-TRANSFERASE YDIF"/>
    <property type="match status" value="1"/>
</dbReference>
<dbReference type="InterPro" id="IPR014388">
    <property type="entry name" value="3-oxoacid_CoA-transferase"/>
</dbReference>
<dbReference type="SUPFAM" id="SSF100950">
    <property type="entry name" value="NagB/RpiA/CoA transferase-like"/>
    <property type="match status" value="2"/>
</dbReference>
<dbReference type="Gene3D" id="3.40.1080.10">
    <property type="entry name" value="Glutaconate Coenzyme A-transferase"/>
    <property type="match status" value="2"/>
</dbReference>
<dbReference type="PANTHER" id="PTHR43293">
    <property type="entry name" value="ACETATE COA-TRANSFERASE YDIF"/>
    <property type="match status" value="1"/>
</dbReference>
<dbReference type="Pfam" id="PF01144">
    <property type="entry name" value="CoA_trans"/>
    <property type="match status" value="1"/>
</dbReference>
<dbReference type="SMART" id="SM00882">
    <property type="entry name" value="CoA_trans"/>
    <property type="match status" value="2"/>
</dbReference>
<comment type="similarity">
    <text evidence="1 3">Belongs to the 3-oxoacid CoA-transferase family.</text>
</comment>
<feature type="active site" description="5-glutamyl coenzyme A thioester intermediate" evidence="4">
    <location>
        <position position="324"/>
    </location>
</feature>
<dbReference type="InterPro" id="IPR004165">
    <property type="entry name" value="CoA_trans_fam_I"/>
</dbReference>
<dbReference type="EC" id="2.8.3.23" evidence="5"/>
<dbReference type="GO" id="GO:0008410">
    <property type="term" value="F:CoA-transferase activity"/>
    <property type="evidence" value="ECO:0007669"/>
    <property type="project" value="InterPro"/>
</dbReference>
<evidence type="ECO:0000256" key="1">
    <source>
        <dbReference type="ARBA" id="ARBA00007154"/>
    </source>
</evidence>
<dbReference type="RefSeq" id="WP_134214073.1">
    <property type="nucleotide sequence ID" value="NZ_QFFZ01000024.1"/>
</dbReference>
<dbReference type="Proteomes" id="UP000297597">
    <property type="component" value="Unassembled WGS sequence"/>
</dbReference>
<proteinExistence type="inferred from homology"/>
<name>A0A4Y7RNY4_9FIRM</name>
<dbReference type="InterPro" id="IPR037171">
    <property type="entry name" value="NagB/RpiA_transferase-like"/>
</dbReference>
<gene>
    <name evidence="5" type="primary">carA_3</name>
    <name evidence="5" type="ORF">Pmgp_02241</name>
</gene>
<accession>A0A4Y7RNY4</accession>
<dbReference type="PIRSF" id="PIRSF000858">
    <property type="entry name" value="SCOT-t"/>
    <property type="match status" value="1"/>
</dbReference>
<evidence type="ECO:0000256" key="4">
    <source>
        <dbReference type="PIRSR" id="PIRSR000858-1"/>
    </source>
</evidence>
<sequence length="526" mass="56754">MAVFMSAEEAVKLIKNGDTVTTTGFVGMGHPEEISAAVEKSFLETGTPRDLTMAWGASQNDGKSNWGLNRWAKEGLVKKVVAGHWSLQPDMIKLAVENKIEAYNLPQGVMLHLFRAIAGKKPGIITHVGLKTFADPRETGGKLNSISKEDYVKLVDIDGKEYLFYKSFPVNVAIIRGTTADENGNISIEREGIALEFLVTALAAKACGGKVIAQVERVAKAGTLHPMMVKVPGVVVDAIVVAKPENHWQVPMAEQYNPSLCGETRIPLSRVNPLPLNERKVICRRCAMELVPNAVINLGIGMPEGVGVVAAEEGISDSMVMTVEPGVIGGVPLGALYFGTAINPEAMLDHPNMFDFYDGGGLDLAVLGMAELDQYGNINVSKFGPRIAGAGGFINITQSTNTVVFCGTLTAGGLKLEIKDGKLNIVKEGKIKKLVNKVEHITFSGDYGRTSGQKILYVTERAVFELRPEGITLTEIAPGVDLEKDVLAQMEFKPLIAPDLKQMDARIFDEPAMGIKEQILAKVRSK</sequence>
<dbReference type="GO" id="GO:0046952">
    <property type="term" value="P:ketone body catabolic process"/>
    <property type="evidence" value="ECO:0007669"/>
    <property type="project" value="InterPro"/>
</dbReference>
<evidence type="ECO:0000313" key="6">
    <source>
        <dbReference type="Proteomes" id="UP000297597"/>
    </source>
</evidence>
<evidence type="ECO:0000256" key="2">
    <source>
        <dbReference type="ARBA" id="ARBA00022679"/>
    </source>
</evidence>
<evidence type="ECO:0000313" key="5">
    <source>
        <dbReference type="EMBL" id="TEB10551.1"/>
    </source>
</evidence>
<dbReference type="AlphaFoldDB" id="A0A4Y7RNY4"/>
<reference evidence="5 6" key="1">
    <citation type="journal article" date="2018" name="Environ. Microbiol.">
        <title>Novel energy conservation strategies and behaviour of Pelotomaculum schinkii driving syntrophic propionate catabolism.</title>
        <authorList>
            <person name="Hidalgo-Ahumada C.A.P."/>
            <person name="Nobu M.K."/>
            <person name="Narihiro T."/>
            <person name="Tamaki H."/>
            <person name="Liu W.T."/>
            <person name="Kamagata Y."/>
            <person name="Stams A.J.M."/>
            <person name="Imachi H."/>
            <person name="Sousa D.Z."/>
        </authorList>
    </citation>
    <scope>NUCLEOTIDE SEQUENCE [LARGE SCALE GENOMIC DNA]</scope>
    <source>
        <strain evidence="5 6">MGP</strain>
    </source>
</reference>
<keyword evidence="6" id="KW-1185">Reference proteome</keyword>
<dbReference type="EMBL" id="QFFZ01000024">
    <property type="protein sequence ID" value="TEB10551.1"/>
    <property type="molecule type" value="Genomic_DNA"/>
</dbReference>
<dbReference type="OrthoDB" id="9805230at2"/>